<name>A0A3M8D6K7_9BACL</name>
<keyword evidence="9" id="KW-1185">Reference proteome</keyword>
<protein>
    <submittedName>
        <fullName evidence="8">M20/M25/M40 family metallo-hydrolase</fullName>
    </submittedName>
</protein>
<sequence length="386" mass="41755">MKDQGRTADAIAVNEERLLNSFLELACINAPSGNEQPVADYLVQRLTKLGFSLQFDQAHHAFGGSCGNLIAWWEGTDSDIPPLFFSTHMDTVLPTKGLVPVIRDGVIYSDGTTILGADDRAALAAYLEAIEVIQEKGTRCGPIELILTVNEQPGLVGATHLDYSLVRSEAGYIFDSSGDVGQIILQGPYSSRIWWEVQGKSSHIGLNPEEGISAFLIAAEALTRMRLGKIDDQTLANVGVIEGGELTSIIPGKVKMGAEVRSFSAEGLKRQIEHMVQTVEDAAMQHGGTATARIEKKYLGFQAAPDDLHVRTALAAAEKIGVEPYLTKTLGGADTNVLNENGLSCITLGLGFRNIHTFKEHISIENLFNTGKCVISLIEEWRAAHQ</sequence>
<dbReference type="InterPro" id="IPR011650">
    <property type="entry name" value="Peptidase_M20_dimer"/>
</dbReference>
<dbReference type="EMBL" id="RHHU01000010">
    <property type="protein sequence ID" value="RNB83684.1"/>
    <property type="molecule type" value="Genomic_DNA"/>
</dbReference>
<keyword evidence="2 6" id="KW-0479">Metal-binding</keyword>
<evidence type="ECO:0000256" key="5">
    <source>
        <dbReference type="PIRNR" id="PIRNR001123"/>
    </source>
</evidence>
<comment type="cofactor">
    <cofactor evidence="6">
        <name>a divalent metal cation</name>
        <dbReference type="ChEBI" id="CHEBI:60240"/>
    </cofactor>
    <text evidence="6">Binds 2 divalent metal cations per subunit.</text>
</comment>
<dbReference type="InterPro" id="IPR008007">
    <property type="entry name" value="Peptidase_M42"/>
</dbReference>
<dbReference type="SUPFAM" id="SSF53187">
    <property type="entry name" value="Zn-dependent exopeptidases"/>
    <property type="match status" value="1"/>
</dbReference>
<dbReference type="PIRSF" id="PIRSF001123">
    <property type="entry name" value="PepA_GA"/>
    <property type="match status" value="1"/>
</dbReference>
<dbReference type="PANTHER" id="PTHR42994:SF2">
    <property type="entry name" value="PEPTIDASE"/>
    <property type="match status" value="1"/>
</dbReference>
<dbReference type="Pfam" id="PF07687">
    <property type="entry name" value="M20_dimer"/>
    <property type="match status" value="1"/>
</dbReference>
<gene>
    <name evidence="8" type="ORF">EDM59_14200</name>
</gene>
<dbReference type="Gene3D" id="3.40.630.10">
    <property type="entry name" value="Zn peptidases"/>
    <property type="match status" value="1"/>
</dbReference>
<dbReference type="RefSeq" id="WP_122924204.1">
    <property type="nucleotide sequence ID" value="NZ_RHHU01000010.1"/>
</dbReference>
<evidence type="ECO:0000256" key="1">
    <source>
        <dbReference type="ARBA" id="ARBA00001947"/>
    </source>
</evidence>
<dbReference type="NCBIfam" id="TIGR01883">
    <property type="entry name" value="PepT-like"/>
    <property type="match status" value="1"/>
</dbReference>
<dbReference type="PANTHER" id="PTHR42994">
    <property type="entry name" value="PEPTIDASE T"/>
    <property type="match status" value="1"/>
</dbReference>
<comment type="cofactor">
    <cofactor evidence="1">
        <name>Zn(2+)</name>
        <dbReference type="ChEBI" id="CHEBI:29105"/>
    </cofactor>
</comment>
<dbReference type="Gene3D" id="3.30.70.360">
    <property type="match status" value="1"/>
</dbReference>
<dbReference type="InterPro" id="IPR036264">
    <property type="entry name" value="Bact_exopeptidase_dim_dom"/>
</dbReference>
<dbReference type="InterPro" id="IPR002933">
    <property type="entry name" value="Peptidase_M20"/>
</dbReference>
<proteinExistence type="inferred from homology"/>
<dbReference type="SUPFAM" id="SSF55031">
    <property type="entry name" value="Bacterial exopeptidase dimerisation domain"/>
    <property type="match status" value="1"/>
</dbReference>
<dbReference type="AlphaFoldDB" id="A0A3M8D6K7"/>
<accession>A0A3M8D6K7</accession>
<evidence type="ECO:0000313" key="8">
    <source>
        <dbReference type="EMBL" id="RNB83684.1"/>
    </source>
</evidence>
<feature type="domain" description="Peptidase M20 dimerisation" evidence="7">
    <location>
        <begin position="195"/>
        <end position="283"/>
    </location>
</feature>
<dbReference type="GO" id="GO:0046872">
    <property type="term" value="F:metal ion binding"/>
    <property type="evidence" value="ECO:0007669"/>
    <property type="project" value="UniProtKB-UniRule"/>
</dbReference>
<evidence type="ECO:0000256" key="3">
    <source>
        <dbReference type="ARBA" id="ARBA00022801"/>
    </source>
</evidence>
<evidence type="ECO:0000256" key="6">
    <source>
        <dbReference type="PIRSR" id="PIRSR001123-2"/>
    </source>
</evidence>
<comment type="similarity">
    <text evidence="5">Belongs to the peptidase M42 family.</text>
</comment>
<evidence type="ECO:0000259" key="7">
    <source>
        <dbReference type="Pfam" id="PF07687"/>
    </source>
</evidence>
<dbReference type="GO" id="GO:0004177">
    <property type="term" value="F:aminopeptidase activity"/>
    <property type="evidence" value="ECO:0007669"/>
    <property type="project" value="UniProtKB-UniRule"/>
</dbReference>
<keyword evidence="3 8" id="KW-0378">Hydrolase</keyword>
<dbReference type="Pfam" id="PF01546">
    <property type="entry name" value="Peptidase_M20"/>
    <property type="match status" value="1"/>
</dbReference>
<reference evidence="8 9" key="1">
    <citation type="submission" date="2018-10" db="EMBL/GenBank/DDBJ databases">
        <title>Phylogenomics of Brevibacillus.</title>
        <authorList>
            <person name="Dunlap C."/>
        </authorList>
    </citation>
    <scope>NUCLEOTIDE SEQUENCE [LARGE SCALE GENOMIC DNA]</scope>
    <source>
        <strain evidence="8 9">JCM 15774</strain>
    </source>
</reference>
<evidence type="ECO:0000313" key="9">
    <source>
        <dbReference type="Proteomes" id="UP000269573"/>
    </source>
</evidence>
<organism evidence="8 9">
    <name type="scientific">Brevibacillus nitrificans</name>
    <dbReference type="NCBI Taxonomy" id="651560"/>
    <lineage>
        <taxon>Bacteria</taxon>
        <taxon>Bacillati</taxon>
        <taxon>Bacillota</taxon>
        <taxon>Bacilli</taxon>
        <taxon>Bacillales</taxon>
        <taxon>Paenibacillaceae</taxon>
        <taxon>Brevibacillus</taxon>
    </lineage>
</organism>
<keyword evidence="4" id="KW-0862">Zinc</keyword>
<evidence type="ECO:0000256" key="4">
    <source>
        <dbReference type="ARBA" id="ARBA00022833"/>
    </source>
</evidence>
<dbReference type="InterPro" id="IPR010162">
    <property type="entry name" value="PepT-like"/>
</dbReference>
<evidence type="ECO:0000256" key="2">
    <source>
        <dbReference type="ARBA" id="ARBA00022723"/>
    </source>
</evidence>
<feature type="binding site" evidence="6">
    <location>
        <position position="356"/>
    </location>
    <ligand>
        <name>Zn(2+)</name>
        <dbReference type="ChEBI" id="CHEBI:29105"/>
        <label>2</label>
    </ligand>
</feature>
<comment type="caution">
    <text evidence="8">The sequence shown here is derived from an EMBL/GenBank/DDBJ whole genome shotgun (WGS) entry which is preliminary data.</text>
</comment>
<dbReference type="Proteomes" id="UP000269573">
    <property type="component" value="Unassembled WGS sequence"/>
</dbReference>